<sequence>MTGITDDDFLNGLVKLRQPKKGYRAGSDALLLAASLPAMDGKMLEVGAGVATPSICYLARIATAFAPTITAIEKFDDVAELAQYNVQQNNFETQIDVLNLDIFDSAAAHERRGLLPDSFDHVFSNPPFFDPAKGKTSNDDYKALAHSIKHDDLQRWLIFMVRVLKNKAFMSIIYPMEHLYTVLKILENRVGDIRIRPIFSKYNAPATRFLLQAKKGSRAPLKMLPDLVLRHDDGTVTDFAEGVFRHAKAIEM</sequence>
<reference key="1">
    <citation type="submission" date="2017-08" db="EMBL/GenBank/DDBJ databases">
        <title>A dynamic microbial community with high functional redundancy inhabits the cold, oxic subseafloor aquifer.</title>
        <authorList>
            <person name="Tully B.J."/>
            <person name="Wheat C.G."/>
            <person name="Glazer B.T."/>
            <person name="Huber J.A."/>
        </authorList>
    </citation>
    <scope>NUCLEOTIDE SEQUENCE [LARGE SCALE GENOMIC DNA]</scope>
</reference>
<dbReference type="SUPFAM" id="SSF53335">
    <property type="entry name" value="S-adenosyl-L-methionine-dependent methyltransferases"/>
    <property type="match status" value="1"/>
</dbReference>
<dbReference type="GO" id="GO:0008168">
    <property type="term" value="F:methyltransferase activity"/>
    <property type="evidence" value="ECO:0007669"/>
    <property type="project" value="InterPro"/>
</dbReference>
<gene>
    <name evidence="1" type="ORF">COB13_02270</name>
</gene>
<dbReference type="GO" id="GO:0003676">
    <property type="term" value="F:nucleic acid binding"/>
    <property type="evidence" value="ECO:0007669"/>
    <property type="project" value="InterPro"/>
</dbReference>
<dbReference type="EMBL" id="NVUS01000002">
    <property type="protein sequence ID" value="PCJ03470.1"/>
    <property type="molecule type" value="Genomic_DNA"/>
</dbReference>
<evidence type="ECO:0000313" key="1">
    <source>
        <dbReference type="EMBL" id="PCJ03470.1"/>
    </source>
</evidence>
<dbReference type="PANTHER" id="PTHR47739">
    <property type="entry name" value="TRNA1(VAL) (ADENINE(37)-N6)-METHYLTRANSFERASE"/>
    <property type="match status" value="1"/>
</dbReference>
<protein>
    <submittedName>
        <fullName evidence="1">Uncharacterized protein</fullName>
    </submittedName>
</protein>
<accession>A0A2A4Z9K3</accession>
<dbReference type="PROSITE" id="PS00092">
    <property type="entry name" value="N6_MTASE"/>
    <property type="match status" value="1"/>
</dbReference>
<dbReference type="GO" id="GO:0032259">
    <property type="term" value="P:methylation"/>
    <property type="evidence" value="ECO:0007669"/>
    <property type="project" value="InterPro"/>
</dbReference>
<dbReference type="InterPro" id="IPR029063">
    <property type="entry name" value="SAM-dependent_MTases_sf"/>
</dbReference>
<organism evidence="1">
    <name type="scientific">OCS116 cluster bacterium</name>
    <dbReference type="NCBI Taxonomy" id="2030921"/>
    <lineage>
        <taxon>Bacteria</taxon>
        <taxon>Pseudomonadati</taxon>
        <taxon>Pseudomonadota</taxon>
        <taxon>Alphaproteobacteria</taxon>
        <taxon>OCS116 cluster</taxon>
    </lineage>
</organism>
<reference evidence="1" key="2">
    <citation type="journal article" date="2018" name="ISME J.">
        <title>A dynamic microbial community with high functional redundancy inhabits the cold, oxic subseafloor aquifer.</title>
        <authorList>
            <person name="Tully B.J."/>
            <person name="Wheat C.G."/>
            <person name="Glazer B.T."/>
            <person name="Huber J.A."/>
        </authorList>
    </citation>
    <scope>NUCLEOTIDE SEQUENCE</scope>
    <source>
        <strain evidence="1">NORP83</strain>
    </source>
</reference>
<name>A0A2A4Z9K3_9PROT</name>
<proteinExistence type="predicted"/>
<dbReference type="Gene3D" id="3.40.50.150">
    <property type="entry name" value="Vaccinia Virus protein VP39"/>
    <property type="match status" value="1"/>
</dbReference>
<dbReference type="AlphaFoldDB" id="A0A2A4Z9K3"/>
<dbReference type="InterPro" id="IPR002052">
    <property type="entry name" value="DNA_methylase_N6_adenine_CS"/>
</dbReference>
<dbReference type="PANTHER" id="PTHR47739:SF1">
    <property type="entry name" value="TRNA1(VAL) (ADENINE(37)-N6)-METHYLTRANSFERASE"/>
    <property type="match status" value="1"/>
</dbReference>
<comment type="caution">
    <text evidence="1">The sequence shown here is derived from an EMBL/GenBank/DDBJ whole genome shotgun (WGS) entry which is preliminary data.</text>
</comment>
<dbReference type="CDD" id="cd02440">
    <property type="entry name" value="AdoMet_MTases"/>
    <property type="match status" value="1"/>
</dbReference>
<dbReference type="InterPro" id="IPR050210">
    <property type="entry name" value="tRNA_Adenine-N(6)_MTase"/>
</dbReference>